<sequence length="244" mass="26928">MEPSEQNKRKLPYRENADKELPEPSSQSKRPRTMTTEDTSLRRPVDTGNCRLERPTTGLSADHQSQIGRQGGIGSGERNWIQAEEEVVGLHNKTGGMMEGSANADVPVTGDSEQQKMEFIRYRDGNTISRPPPQLLSTNQPQCGHPVSTPTLLSGSAPKTSEIDVANMSEAEANDGSCSGHLSFWTRPRTVGGRFHRLSFYQKPPGSARREYVVGEENASFRLDAGDLNFNIWSSKPLTKSDEP</sequence>
<reference evidence="2" key="1">
    <citation type="submission" date="2023-06" db="EMBL/GenBank/DDBJ databases">
        <title>Genome-scale phylogeny and comparative genomics of the fungal order Sordariales.</title>
        <authorList>
            <consortium name="Lawrence Berkeley National Laboratory"/>
            <person name="Hensen N."/>
            <person name="Bonometti L."/>
            <person name="Westerberg I."/>
            <person name="Brannstrom I.O."/>
            <person name="Guillou S."/>
            <person name="Cros-Aarteil S."/>
            <person name="Calhoun S."/>
            <person name="Haridas S."/>
            <person name="Kuo A."/>
            <person name="Mondo S."/>
            <person name="Pangilinan J."/>
            <person name="Riley R."/>
            <person name="Labutti K."/>
            <person name="Andreopoulos B."/>
            <person name="Lipzen A."/>
            <person name="Chen C."/>
            <person name="Yanf M."/>
            <person name="Daum C."/>
            <person name="Ng V."/>
            <person name="Clum A."/>
            <person name="Steindorff A."/>
            <person name="Ohm R."/>
            <person name="Martin F."/>
            <person name="Silar P."/>
            <person name="Natvig D."/>
            <person name="Lalanne C."/>
            <person name="Gautier V."/>
            <person name="Ament-Velasquez S.L."/>
            <person name="Kruys A."/>
            <person name="Hutchinson M.I."/>
            <person name="Powell A.J."/>
            <person name="Barry K."/>
            <person name="Miller A.N."/>
            <person name="Grigoriev I.V."/>
            <person name="Debuchy R."/>
            <person name="Gladieux P."/>
            <person name="Thoren M.H."/>
            <person name="Johannesson H."/>
        </authorList>
    </citation>
    <scope>NUCLEOTIDE SEQUENCE</scope>
    <source>
        <strain evidence="2">CBS 540.89</strain>
    </source>
</reference>
<organism evidence="2 3">
    <name type="scientific">Apiosordaria backusii</name>
    <dbReference type="NCBI Taxonomy" id="314023"/>
    <lineage>
        <taxon>Eukaryota</taxon>
        <taxon>Fungi</taxon>
        <taxon>Dikarya</taxon>
        <taxon>Ascomycota</taxon>
        <taxon>Pezizomycotina</taxon>
        <taxon>Sordariomycetes</taxon>
        <taxon>Sordariomycetidae</taxon>
        <taxon>Sordariales</taxon>
        <taxon>Lasiosphaeriaceae</taxon>
        <taxon>Apiosordaria</taxon>
    </lineage>
</organism>
<proteinExistence type="predicted"/>
<accession>A0AA40K0R8</accession>
<dbReference type="AlphaFoldDB" id="A0AA40K0R8"/>
<evidence type="ECO:0000256" key="1">
    <source>
        <dbReference type="SAM" id="MobiDB-lite"/>
    </source>
</evidence>
<evidence type="ECO:0000313" key="3">
    <source>
        <dbReference type="Proteomes" id="UP001172159"/>
    </source>
</evidence>
<name>A0AA40K0R8_9PEZI</name>
<gene>
    <name evidence="2" type="ORF">B0T21DRAFT_345622</name>
</gene>
<feature type="region of interest" description="Disordered" evidence="1">
    <location>
        <begin position="1"/>
        <end position="75"/>
    </location>
</feature>
<keyword evidence="3" id="KW-1185">Reference proteome</keyword>
<evidence type="ECO:0000313" key="2">
    <source>
        <dbReference type="EMBL" id="KAK0741733.1"/>
    </source>
</evidence>
<dbReference type="EMBL" id="JAUKTV010000003">
    <property type="protein sequence ID" value="KAK0741733.1"/>
    <property type="molecule type" value="Genomic_DNA"/>
</dbReference>
<feature type="compositionally biased region" description="Basic and acidic residues" evidence="1">
    <location>
        <begin position="1"/>
        <end position="22"/>
    </location>
</feature>
<comment type="caution">
    <text evidence="2">The sequence shown here is derived from an EMBL/GenBank/DDBJ whole genome shotgun (WGS) entry which is preliminary data.</text>
</comment>
<feature type="compositionally biased region" description="Polar residues" evidence="1">
    <location>
        <begin position="24"/>
        <end position="38"/>
    </location>
</feature>
<protein>
    <submittedName>
        <fullName evidence="2">Uncharacterized protein</fullName>
    </submittedName>
</protein>
<dbReference type="Proteomes" id="UP001172159">
    <property type="component" value="Unassembled WGS sequence"/>
</dbReference>